<dbReference type="GO" id="GO:0003676">
    <property type="term" value="F:nucleic acid binding"/>
    <property type="evidence" value="ECO:0007669"/>
    <property type="project" value="InterPro"/>
</dbReference>
<comment type="caution">
    <text evidence="2">The sequence shown here is derived from an EMBL/GenBank/DDBJ whole genome shotgun (WGS) entry which is preliminary data.</text>
</comment>
<keyword evidence="3" id="KW-1185">Reference proteome</keyword>
<organism evidence="2 3">
    <name type="scientific">Araneus ventricosus</name>
    <name type="common">Orbweaver spider</name>
    <name type="synonym">Epeira ventricosa</name>
    <dbReference type="NCBI Taxonomy" id="182803"/>
    <lineage>
        <taxon>Eukaryota</taxon>
        <taxon>Metazoa</taxon>
        <taxon>Ecdysozoa</taxon>
        <taxon>Arthropoda</taxon>
        <taxon>Chelicerata</taxon>
        <taxon>Arachnida</taxon>
        <taxon>Araneae</taxon>
        <taxon>Araneomorphae</taxon>
        <taxon>Entelegynae</taxon>
        <taxon>Araneoidea</taxon>
        <taxon>Araneidae</taxon>
        <taxon>Araneus</taxon>
    </lineage>
</organism>
<protein>
    <recommendedName>
        <fullName evidence="1">DDE-1 domain-containing protein</fullName>
    </recommendedName>
</protein>
<dbReference type="InterPro" id="IPR004875">
    <property type="entry name" value="DDE_SF_endonuclease_dom"/>
</dbReference>
<dbReference type="OrthoDB" id="6436938at2759"/>
<evidence type="ECO:0000313" key="2">
    <source>
        <dbReference type="EMBL" id="GBM76132.1"/>
    </source>
</evidence>
<evidence type="ECO:0000259" key="1">
    <source>
        <dbReference type="Pfam" id="PF03184"/>
    </source>
</evidence>
<accession>A0A4Y2IFM1</accession>
<dbReference type="Pfam" id="PF03184">
    <property type="entry name" value="DDE_1"/>
    <property type="match status" value="1"/>
</dbReference>
<name>A0A4Y2IFM1_ARAVE</name>
<dbReference type="EMBL" id="BGPR01002601">
    <property type="protein sequence ID" value="GBM76132.1"/>
    <property type="molecule type" value="Genomic_DNA"/>
</dbReference>
<dbReference type="Proteomes" id="UP000499080">
    <property type="component" value="Unassembled WGS sequence"/>
</dbReference>
<gene>
    <name evidence="2" type="ORF">AVEN_272978_1</name>
</gene>
<feature type="domain" description="DDE-1" evidence="1">
    <location>
        <begin position="52"/>
        <end position="102"/>
    </location>
</feature>
<sequence length="112" mass="13339">MKLGYIGEVFQRKPWLQKMRLLLQVGKNEGSCDDSEMCQCVWLTSCKADFGGKEKKPRYFKNINKTALPVHYMHQESAWMNSSLLSEWFHDCFVPEVRENLKKVKLKKKRFY</sequence>
<evidence type="ECO:0000313" key="3">
    <source>
        <dbReference type="Proteomes" id="UP000499080"/>
    </source>
</evidence>
<proteinExistence type="predicted"/>
<dbReference type="AlphaFoldDB" id="A0A4Y2IFM1"/>
<reference evidence="2 3" key="1">
    <citation type="journal article" date="2019" name="Sci. Rep.">
        <title>Orb-weaving spider Araneus ventricosus genome elucidates the spidroin gene catalogue.</title>
        <authorList>
            <person name="Kono N."/>
            <person name="Nakamura H."/>
            <person name="Ohtoshi R."/>
            <person name="Moran D.A.P."/>
            <person name="Shinohara A."/>
            <person name="Yoshida Y."/>
            <person name="Fujiwara M."/>
            <person name="Mori M."/>
            <person name="Tomita M."/>
            <person name="Arakawa K."/>
        </authorList>
    </citation>
    <scope>NUCLEOTIDE SEQUENCE [LARGE SCALE GENOMIC DNA]</scope>
</reference>